<feature type="compositionally biased region" description="Low complexity" evidence="1">
    <location>
        <begin position="145"/>
        <end position="159"/>
    </location>
</feature>
<feature type="region of interest" description="Disordered" evidence="1">
    <location>
        <begin position="1"/>
        <end position="31"/>
    </location>
</feature>
<feature type="compositionally biased region" description="Polar residues" evidence="1">
    <location>
        <begin position="1"/>
        <end position="12"/>
    </location>
</feature>
<dbReference type="InterPro" id="IPR007330">
    <property type="entry name" value="MIT_dom"/>
</dbReference>
<evidence type="ECO:0000256" key="1">
    <source>
        <dbReference type="SAM" id="MobiDB-lite"/>
    </source>
</evidence>
<dbReference type="PANTHER" id="PTHR37327">
    <property type="entry name" value="CHROMOSOME 1, WHOLE GENOME SHOTGUN SEQUENCE"/>
    <property type="match status" value="1"/>
</dbReference>
<dbReference type="Pfam" id="PF04212">
    <property type="entry name" value="MIT"/>
    <property type="match status" value="1"/>
</dbReference>
<dbReference type="SUPFAM" id="SSF116846">
    <property type="entry name" value="MIT domain"/>
    <property type="match status" value="1"/>
</dbReference>
<organism evidence="3 4">
    <name type="scientific">Wallemia mellicola</name>
    <dbReference type="NCBI Taxonomy" id="1708541"/>
    <lineage>
        <taxon>Eukaryota</taxon>
        <taxon>Fungi</taxon>
        <taxon>Dikarya</taxon>
        <taxon>Basidiomycota</taxon>
        <taxon>Wallemiomycotina</taxon>
        <taxon>Wallemiomycetes</taxon>
        <taxon>Wallemiales</taxon>
        <taxon>Wallemiaceae</taxon>
        <taxon>Wallemia</taxon>
    </lineage>
</organism>
<feature type="compositionally biased region" description="Low complexity" evidence="1">
    <location>
        <begin position="231"/>
        <end position="242"/>
    </location>
</feature>
<sequence length="622" mass="70297">MTSANDEQTLNRVFSLDKPYTPTTPSFSTTPRISSRQMLNNALSLANTAVNLDKDNDFPKALHAYKDAMDLLENVMRRVEAENSTNSSQQKPTSRRLEEARRLKIIHETYKDRIRLLEVLLDTNEVQKALVNSPIDEKSELENKPPQNQSSPTSSVSSPHKTASSDSHLNSKSMHTPSIEFTQVSPQQPKTRHVTTPSISIQPGSPLEPPVSTERSDSNQTLTDSPRRPPMNRSRSSSTNSSYKLPTRTSSMASLSEKHQIVPLINSSVGEGSLLQRRQANKSNETELFETETTKAFKLDTLDSQRPQNNTAGRLRAISQPNTRTSVSLSRNQSIPPSLPLNTINDNRNINLTQNIDRINLFKTLSNNLYATSEPIIPDPPSRGKPSFDWYHSDPTRRPFQLMKLLAKSIREGAYISPRLYVSPQIWLDSRNVVKLNHIEVKVKSLETILEGLFEVYTIGKNFVQSQVEDEIFLNALWGFNKTLDEVQNQLEKKLDLSSYSNNNFSPTQSSTNNKSSNWTTKLSRSLGVSNGRKTEEGWLYAYIDLLNKVFVNAQVLDVHFGYLQNDVYELYKDSTIEIRHSIAKSLQQSSIIFSRSICKFVLTDLDVLIGKWTKRSHGVDN</sequence>
<evidence type="ECO:0000313" key="4">
    <source>
        <dbReference type="Proteomes" id="UP000307169"/>
    </source>
</evidence>
<feature type="compositionally biased region" description="Polar residues" evidence="1">
    <location>
        <begin position="243"/>
        <end position="254"/>
    </location>
</feature>
<protein>
    <recommendedName>
        <fullName evidence="2">MIT domain-containing protein</fullName>
    </recommendedName>
</protein>
<comment type="caution">
    <text evidence="3">The sequence shown here is derived from an EMBL/GenBank/DDBJ whole genome shotgun (WGS) entry which is preliminary data.</text>
</comment>
<evidence type="ECO:0000259" key="2">
    <source>
        <dbReference type="Pfam" id="PF04212"/>
    </source>
</evidence>
<proteinExistence type="predicted"/>
<feature type="domain" description="MIT" evidence="2">
    <location>
        <begin position="39"/>
        <end position="85"/>
    </location>
</feature>
<gene>
    <name evidence="3" type="ORF">E3Q17_01452</name>
</gene>
<dbReference type="InterPro" id="IPR036181">
    <property type="entry name" value="MIT_dom_sf"/>
</dbReference>
<accession>A0A4T0P082</accession>
<feature type="region of interest" description="Disordered" evidence="1">
    <location>
        <begin position="321"/>
        <end position="340"/>
    </location>
</feature>
<reference evidence="3 4" key="1">
    <citation type="submission" date="2019-03" db="EMBL/GenBank/DDBJ databases">
        <title>Sequencing 25 genomes of Wallemia mellicola.</title>
        <authorList>
            <person name="Gostincar C."/>
        </authorList>
    </citation>
    <scope>NUCLEOTIDE SEQUENCE [LARGE SCALE GENOMIC DNA]</scope>
    <source>
        <strain evidence="3 4">EXF-1262</strain>
    </source>
</reference>
<feature type="region of interest" description="Disordered" evidence="1">
    <location>
        <begin position="132"/>
        <end position="256"/>
    </location>
</feature>
<evidence type="ECO:0000313" key="3">
    <source>
        <dbReference type="EMBL" id="TIC02409.1"/>
    </source>
</evidence>
<feature type="compositionally biased region" description="Polar residues" evidence="1">
    <location>
        <begin position="160"/>
        <end position="203"/>
    </location>
</feature>
<feature type="compositionally biased region" description="Low complexity" evidence="1">
    <location>
        <begin position="19"/>
        <end position="31"/>
    </location>
</feature>
<dbReference type="EMBL" id="SPRH01000012">
    <property type="protein sequence ID" value="TIC02409.1"/>
    <property type="molecule type" value="Genomic_DNA"/>
</dbReference>
<dbReference type="AlphaFoldDB" id="A0A4T0P082"/>
<dbReference type="Proteomes" id="UP000307169">
    <property type="component" value="Unassembled WGS sequence"/>
</dbReference>
<name>A0A4T0P082_9BASI</name>
<dbReference type="OMA" id="EEFANVC"/>
<dbReference type="PANTHER" id="PTHR37327:SF1">
    <property type="entry name" value="MICROTUBULE INTERACTING AND TRANSPORT DOMAIN-CONTAINING PROTEIN"/>
    <property type="match status" value="1"/>
</dbReference>
<dbReference type="Gene3D" id="1.20.58.80">
    <property type="entry name" value="Phosphotransferase system, lactose/cellobiose-type IIA subunit"/>
    <property type="match status" value="1"/>
</dbReference>